<dbReference type="STRING" id="7234.B4GVG9"/>
<name>B4GVG9_DROPE</name>
<dbReference type="CDD" id="cd00034">
    <property type="entry name" value="CSD"/>
    <property type="match status" value="1"/>
</dbReference>
<dbReference type="InterPro" id="IPR008251">
    <property type="entry name" value="Chromo_shadow_dom"/>
</dbReference>
<evidence type="ECO:0000313" key="5">
    <source>
        <dbReference type="EMBL" id="EDW26456.1"/>
    </source>
</evidence>
<evidence type="ECO:0000313" key="6">
    <source>
        <dbReference type="Proteomes" id="UP000008744"/>
    </source>
</evidence>
<feature type="region of interest" description="Disordered" evidence="3">
    <location>
        <begin position="1"/>
        <end position="117"/>
    </location>
</feature>
<dbReference type="SMR" id="B4GVG9"/>
<feature type="region of interest" description="Disordered" evidence="3">
    <location>
        <begin position="128"/>
        <end position="147"/>
    </location>
</feature>
<feature type="compositionally biased region" description="Basic residues" evidence="3">
    <location>
        <begin position="72"/>
        <end position="98"/>
    </location>
</feature>
<dbReference type="EMBL" id="CH479192">
    <property type="protein sequence ID" value="EDW26456.1"/>
    <property type="molecule type" value="Genomic_DNA"/>
</dbReference>
<dbReference type="GO" id="GO:0005694">
    <property type="term" value="C:chromosome"/>
    <property type="evidence" value="ECO:0007669"/>
    <property type="project" value="UniProtKB-ARBA"/>
</dbReference>
<dbReference type="Proteomes" id="UP000008744">
    <property type="component" value="Unassembled WGS sequence"/>
</dbReference>
<comment type="subcellular location">
    <subcellularLocation>
        <location evidence="1">Nucleus</location>
    </subcellularLocation>
</comment>
<dbReference type="Gene3D" id="2.40.50.40">
    <property type="match status" value="1"/>
</dbReference>
<dbReference type="SUPFAM" id="SSF54160">
    <property type="entry name" value="Chromo domain-like"/>
    <property type="match status" value="1"/>
</dbReference>
<organism evidence="6">
    <name type="scientific">Drosophila persimilis</name>
    <name type="common">Fruit fly</name>
    <dbReference type="NCBI Taxonomy" id="7234"/>
    <lineage>
        <taxon>Eukaryota</taxon>
        <taxon>Metazoa</taxon>
        <taxon>Ecdysozoa</taxon>
        <taxon>Arthropoda</taxon>
        <taxon>Hexapoda</taxon>
        <taxon>Insecta</taxon>
        <taxon>Pterygota</taxon>
        <taxon>Neoptera</taxon>
        <taxon>Endopterygota</taxon>
        <taxon>Diptera</taxon>
        <taxon>Brachycera</taxon>
        <taxon>Muscomorpha</taxon>
        <taxon>Ephydroidea</taxon>
        <taxon>Drosophilidae</taxon>
        <taxon>Drosophila</taxon>
        <taxon>Sophophora</taxon>
    </lineage>
</organism>
<dbReference type="GO" id="GO:0005634">
    <property type="term" value="C:nucleus"/>
    <property type="evidence" value="ECO:0007669"/>
    <property type="project" value="UniProtKB-SubCell"/>
</dbReference>
<evidence type="ECO:0000256" key="3">
    <source>
        <dbReference type="SAM" id="MobiDB-lite"/>
    </source>
</evidence>
<dbReference type="PROSITE" id="PS50013">
    <property type="entry name" value="CHROMO_2"/>
    <property type="match status" value="1"/>
</dbReference>
<feature type="domain" description="Chromo" evidence="4">
    <location>
        <begin position="217"/>
        <end position="275"/>
    </location>
</feature>
<sequence>MIPNPKRKSSSVSSSESNIPEKKRKSSAASSLSHLLGKRSNSESNSIWESPLSPSPENNSMWESPLSPPPEKRRKSSEKKRKSSEKRRKSSEKKRKLSRMSMYSDISDTPASPPLLEKSLNLSRMSMYSDISDSPASPPPEKRRKSFEMPMISVKSELSYMPVKSELSDLSNVSNASELSVKSELSQVSSAQREVREPWYMRNLDPSAGPRGFARGLEPVKVLGATDALGDIMHLMQWKGCSQFDLVSHEETSILCPQLVIEYYEQRLSWHNVPNVTDVILGVKNWKQKGYINRYRDRYGKKGRRYYEKI</sequence>
<proteinExistence type="predicted"/>
<dbReference type="SMART" id="SM00300">
    <property type="entry name" value="ChSh"/>
    <property type="match status" value="1"/>
</dbReference>
<dbReference type="InterPro" id="IPR000953">
    <property type="entry name" value="Chromo/chromo_shadow_dom"/>
</dbReference>
<reference evidence="5 6" key="1">
    <citation type="journal article" date="2007" name="Nature">
        <title>Evolution of genes and genomes on the Drosophila phylogeny.</title>
        <authorList>
            <consortium name="Drosophila 12 Genomes Consortium"/>
            <person name="Clark A.G."/>
            <person name="Eisen M.B."/>
            <person name="Smith D.R."/>
            <person name="Bergman C.M."/>
            <person name="Oliver B."/>
            <person name="Markow T.A."/>
            <person name="Kaufman T.C."/>
            <person name="Kellis M."/>
            <person name="Gelbart W."/>
            <person name="Iyer V.N."/>
            <person name="Pollard D.A."/>
            <person name="Sackton T.B."/>
            <person name="Larracuente A.M."/>
            <person name="Singh N.D."/>
            <person name="Abad J.P."/>
            <person name="Abt D.N."/>
            <person name="Adryan B."/>
            <person name="Aguade M."/>
            <person name="Akashi H."/>
            <person name="Anderson W.W."/>
            <person name="Aquadro C.F."/>
            <person name="Ardell D.H."/>
            <person name="Arguello R."/>
            <person name="Artieri C.G."/>
            <person name="Barbash D.A."/>
            <person name="Barker D."/>
            <person name="Barsanti P."/>
            <person name="Batterham P."/>
            <person name="Batzoglou S."/>
            <person name="Begun D."/>
            <person name="Bhutkar A."/>
            <person name="Blanco E."/>
            <person name="Bosak S.A."/>
            <person name="Bradley R.K."/>
            <person name="Brand A.D."/>
            <person name="Brent M.R."/>
            <person name="Brooks A.N."/>
            <person name="Brown R.H."/>
            <person name="Butlin R.K."/>
            <person name="Caggese C."/>
            <person name="Calvi B.R."/>
            <person name="Bernardo de Carvalho A."/>
            <person name="Caspi A."/>
            <person name="Castrezana S."/>
            <person name="Celniker S.E."/>
            <person name="Chang J.L."/>
            <person name="Chapple C."/>
            <person name="Chatterji S."/>
            <person name="Chinwalla A."/>
            <person name="Civetta A."/>
            <person name="Clifton S.W."/>
            <person name="Comeron J.M."/>
            <person name="Costello J.C."/>
            <person name="Coyne J.A."/>
            <person name="Daub J."/>
            <person name="David R.G."/>
            <person name="Delcher A.L."/>
            <person name="Delehaunty K."/>
            <person name="Do C.B."/>
            <person name="Ebling H."/>
            <person name="Edwards K."/>
            <person name="Eickbush T."/>
            <person name="Evans J.D."/>
            <person name="Filipski A."/>
            <person name="Findeiss S."/>
            <person name="Freyhult E."/>
            <person name="Fulton L."/>
            <person name="Fulton R."/>
            <person name="Garcia A.C."/>
            <person name="Gardiner A."/>
            <person name="Garfield D.A."/>
            <person name="Garvin B.E."/>
            <person name="Gibson G."/>
            <person name="Gilbert D."/>
            <person name="Gnerre S."/>
            <person name="Godfrey J."/>
            <person name="Good R."/>
            <person name="Gotea V."/>
            <person name="Gravely B."/>
            <person name="Greenberg A.J."/>
            <person name="Griffiths-Jones S."/>
            <person name="Gross S."/>
            <person name="Guigo R."/>
            <person name="Gustafson E.A."/>
            <person name="Haerty W."/>
            <person name="Hahn M.W."/>
            <person name="Halligan D.L."/>
            <person name="Halpern A.L."/>
            <person name="Halter G.M."/>
            <person name="Han M.V."/>
            <person name="Heger A."/>
            <person name="Hillier L."/>
            <person name="Hinrichs A.S."/>
            <person name="Holmes I."/>
            <person name="Hoskins R.A."/>
            <person name="Hubisz M.J."/>
            <person name="Hultmark D."/>
            <person name="Huntley M.A."/>
            <person name="Jaffe D.B."/>
            <person name="Jagadeeshan S."/>
            <person name="Jeck W.R."/>
            <person name="Johnson J."/>
            <person name="Jones C.D."/>
            <person name="Jordan W.C."/>
            <person name="Karpen G.H."/>
            <person name="Kataoka E."/>
            <person name="Keightley P.D."/>
            <person name="Kheradpour P."/>
            <person name="Kirkness E.F."/>
            <person name="Koerich L.B."/>
            <person name="Kristiansen K."/>
            <person name="Kudrna D."/>
            <person name="Kulathinal R.J."/>
            <person name="Kumar S."/>
            <person name="Kwok R."/>
            <person name="Lander E."/>
            <person name="Langley C.H."/>
            <person name="Lapoint R."/>
            <person name="Lazzaro B.P."/>
            <person name="Lee S.J."/>
            <person name="Levesque L."/>
            <person name="Li R."/>
            <person name="Lin C.F."/>
            <person name="Lin M.F."/>
            <person name="Lindblad-Toh K."/>
            <person name="Llopart A."/>
            <person name="Long M."/>
            <person name="Low L."/>
            <person name="Lozovsky E."/>
            <person name="Lu J."/>
            <person name="Luo M."/>
            <person name="Machado C.A."/>
            <person name="Makalowski W."/>
            <person name="Marzo M."/>
            <person name="Matsuda M."/>
            <person name="Matzkin L."/>
            <person name="McAllister B."/>
            <person name="McBride C.S."/>
            <person name="McKernan B."/>
            <person name="McKernan K."/>
            <person name="Mendez-Lago M."/>
            <person name="Minx P."/>
            <person name="Mollenhauer M.U."/>
            <person name="Montooth K."/>
            <person name="Mount S.M."/>
            <person name="Mu X."/>
            <person name="Myers E."/>
            <person name="Negre B."/>
            <person name="Newfeld S."/>
            <person name="Nielsen R."/>
            <person name="Noor M.A."/>
            <person name="O'Grady P."/>
            <person name="Pachter L."/>
            <person name="Papaceit M."/>
            <person name="Parisi M.J."/>
            <person name="Parisi M."/>
            <person name="Parts L."/>
            <person name="Pedersen J.S."/>
            <person name="Pesole G."/>
            <person name="Phillippy A.M."/>
            <person name="Ponting C.P."/>
            <person name="Pop M."/>
            <person name="Porcelli D."/>
            <person name="Powell J.R."/>
            <person name="Prohaska S."/>
            <person name="Pruitt K."/>
            <person name="Puig M."/>
            <person name="Quesneville H."/>
            <person name="Ram K.R."/>
            <person name="Rand D."/>
            <person name="Rasmussen M.D."/>
            <person name="Reed L.K."/>
            <person name="Reenan R."/>
            <person name="Reily A."/>
            <person name="Remington K.A."/>
            <person name="Rieger T.T."/>
            <person name="Ritchie M.G."/>
            <person name="Robin C."/>
            <person name="Rogers Y.H."/>
            <person name="Rohde C."/>
            <person name="Rozas J."/>
            <person name="Rubenfield M.J."/>
            <person name="Ruiz A."/>
            <person name="Russo S."/>
            <person name="Salzberg S.L."/>
            <person name="Sanchez-Gracia A."/>
            <person name="Saranga D.J."/>
            <person name="Sato H."/>
            <person name="Schaeffer S.W."/>
            <person name="Schatz M.C."/>
            <person name="Schlenke T."/>
            <person name="Schwartz R."/>
            <person name="Segarra C."/>
            <person name="Singh R.S."/>
            <person name="Sirot L."/>
            <person name="Sirota M."/>
            <person name="Sisneros N.B."/>
            <person name="Smith C.D."/>
            <person name="Smith T.F."/>
            <person name="Spieth J."/>
            <person name="Stage D.E."/>
            <person name="Stark A."/>
            <person name="Stephan W."/>
            <person name="Strausberg R.L."/>
            <person name="Strempel S."/>
            <person name="Sturgill D."/>
            <person name="Sutton G."/>
            <person name="Sutton G.G."/>
            <person name="Tao W."/>
            <person name="Teichmann S."/>
            <person name="Tobari Y.N."/>
            <person name="Tomimura Y."/>
            <person name="Tsolas J.M."/>
            <person name="Valente V.L."/>
            <person name="Venter E."/>
            <person name="Venter J.C."/>
            <person name="Vicario S."/>
            <person name="Vieira F.G."/>
            <person name="Vilella A.J."/>
            <person name="Villasante A."/>
            <person name="Walenz B."/>
            <person name="Wang J."/>
            <person name="Wasserman M."/>
            <person name="Watts T."/>
            <person name="Wilson D."/>
            <person name="Wilson R.K."/>
            <person name="Wing R.A."/>
            <person name="Wolfner M.F."/>
            <person name="Wong A."/>
            <person name="Wong G.K."/>
            <person name="Wu C.I."/>
            <person name="Wu G."/>
            <person name="Yamamoto D."/>
            <person name="Yang H.P."/>
            <person name="Yang S.P."/>
            <person name="Yorke J.A."/>
            <person name="Yoshida K."/>
            <person name="Zdobnov E."/>
            <person name="Zhang P."/>
            <person name="Zhang Y."/>
            <person name="Zimin A.V."/>
            <person name="Baldwin J."/>
            <person name="Abdouelleil A."/>
            <person name="Abdulkadir J."/>
            <person name="Abebe A."/>
            <person name="Abera B."/>
            <person name="Abreu J."/>
            <person name="Acer S.C."/>
            <person name="Aftuck L."/>
            <person name="Alexander A."/>
            <person name="An P."/>
            <person name="Anderson E."/>
            <person name="Anderson S."/>
            <person name="Arachi H."/>
            <person name="Azer M."/>
            <person name="Bachantsang P."/>
            <person name="Barry A."/>
            <person name="Bayul T."/>
            <person name="Berlin A."/>
            <person name="Bessette D."/>
            <person name="Bloom T."/>
            <person name="Blye J."/>
            <person name="Boguslavskiy L."/>
            <person name="Bonnet C."/>
            <person name="Boukhgalter B."/>
            <person name="Bourzgui I."/>
            <person name="Brown A."/>
            <person name="Cahill P."/>
            <person name="Channer S."/>
            <person name="Cheshatsang Y."/>
            <person name="Chuda L."/>
            <person name="Citroen M."/>
            <person name="Collymore A."/>
            <person name="Cooke P."/>
            <person name="Costello M."/>
            <person name="D'Aco K."/>
            <person name="Daza R."/>
            <person name="De Haan G."/>
            <person name="DeGray S."/>
            <person name="DeMaso C."/>
            <person name="Dhargay N."/>
            <person name="Dooley K."/>
            <person name="Dooley E."/>
            <person name="Doricent M."/>
            <person name="Dorje P."/>
            <person name="Dorjee K."/>
            <person name="Dupes A."/>
            <person name="Elong R."/>
            <person name="Falk J."/>
            <person name="Farina A."/>
            <person name="Faro S."/>
            <person name="Ferguson D."/>
            <person name="Fisher S."/>
            <person name="Foley C.D."/>
            <person name="Franke A."/>
            <person name="Friedrich D."/>
            <person name="Gadbois L."/>
            <person name="Gearin G."/>
            <person name="Gearin C.R."/>
            <person name="Giannoukos G."/>
            <person name="Goode T."/>
            <person name="Graham J."/>
            <person name="Grandbois E."/>
            <person name="Grewal S."/>
            <person name="Gyaltsen K."/>
            <person name="Hafez N."/>
            <person name="Hagos B."/>
            <person name="Hall J."/>
            <person name="Henson C."/>
            <person name="Hollinger A."/>
            <person name="Honan T."/>
            <person name="Huard M.D."/>
            <person name="Hughes L."/>
            <person name="Hurhula B."/>
            <person name="Husby M.E."/>
            <person name="Kamat A."/>
            <person name="Kanga B."/>
            <person name="Kashin S."/>
            <person name="Khazanovich D."/>
            <person name="Kisner P."/>
            <person name="Lance K."/>
            <person name="Lara M."/>
            <person name="Lee W."/>
            <person name="Lennon N."/>
            <person name="Letendre F."/>
            <person name="LeVine R."/>
            <person name="Lipovsky A."/>
            <person name="Liu X."/>
            <person name="Liu J."/>
            <person name="Liu S."/>
            <person name="Lokyitsang T."/>
            <person name="Lokyitsang Y."/>
            <person name="Lubonja R."/>
            <person name="Lui A."/>
            <person name="MacDonald P."/>
            <person name="Magnisalis V."/>
            <person name="Maru K."/>
            <person name="Matthews C."/>
            <person name="McCusker W."/>
            <person name="McDonough S."/>
            <person name="Mehta T."/>
            <person name="Meldrim J."/>
            <person name="Meneus L."/>
            <person name="Mihai O."/>
            <person name="Mihalev A."/>
            <person name="Mihova T."/>
            <person name="Mittelman R."/>
            <person name="Mlenga V."/>
            <person name="Montmayeur A."/>
            <person name="Mulrain L."/>
            <person name="Navidi A."/>
            <person name="Naylor J."/>
            <person name="Negash T."/>
            <person name="Nguyen T."/>
            <person name="Nguyen N."/>
            <person name="Nicol R."/>
            <person name="Norbu C."/>
            <person name="Norbu N."/>
            <person name="Novod N."/>
            <person name="O'Neill B."/>
            <person name="Osman S."/>
            <person name="Markiewicz E."/>
            <person name="Oyono O.L."/>
            <person name="Patti C."/>
            <person name="Phunkhang P."/>
            <person name="Pierre F."/>
            <person name="Priest M."/>
            <person name="Raghuraman S."/>
            <person name="Rege F."/>
            <person name="Reyes R."/>
            <person name="Rise C."/>
            <person name="Rogov P."/>
            <person name="Ross K."/>
            <person name="Ryan E."/>
            <person name="Settipalli S."/>
            <person name="Shea T."/>
            <person name="Sherpa N."/>
            <person name="Shi L."/>
            <person name="Shih D."/>
            <person name="Sparrow T."/>
            <person name="Spaulding J."/>
            <person name="Stalker J."/>
            <person name="Stange-Thomann N."/>
            <person name="Stavropoulos S."/>
            <person name="Stone C."/>
            <person name="Strader C."/>
            <person name="Tesfaye S."/>
            <person name="Thomson T."/>
            <person name="Thoulutsang Y."/>
            <person name="Thoulutsang D."/>
            <person name="Topham K."/>
            <person name="Topping I."/>
            <person name="Tsamla T."/>
            <person name="Vassiliev H."/>
            <person name="Vo A."/>
            <person name="Wangchuk T."/>
            <person name="Wangdi T."/>
            <person name="Weiand M."/>
            <person name="Wilkinson J."/>
            <person name="Wilson A."/>
            <person name="Yadav S."/>
            <person name="Young G."/>
            <person name="Yu Q."/>
            <person name="Zembek L."/>
            <person name="Zhong D."/>
            <person name="Zimmer A."/>
            <person name="Zwirko Z."/>
            <person name="Jaffe D.B."/>
            <person name="Alvarez P."/>
            <person name="Brockman W."/>
            <person name="Butler J."/>
            <person name="Chin C."/>
            <person name="Gnerre S."/>
            <person name="Grabherr M."/>
            <person name="Kleber M."/>
            <person name="Mauceli E."/>
            <person name="MacCallum I."/>
        </authorList>
    </citation>
    <scope>NUCLEOTIDE SEQUENCE [LARGE SCALE GENOMIC DNA]</scope>
    <source>
        <strain evidence="6">MSH-3 / Tucson 14011-0111.49</strain>
    </source>
</reference>
<evidence type="ECO:0000259" key="4">
    <source>
        <dbReference type="PROSITE" id="PS50013"/>
    </source>
</evidence>
<evidence type="ECO:0000256" key="2">
    <source>
        <dbReference type="ARBA" id="ARBA00023242"/>
    </source>
</evidence>
<accession>B4GVG9</accession>
<dbReference type="OrthoDB" id="433924at2759"/>
<dbReference type="InterPro" id="IPR016197">
    <property type="entry name" value="Chromo-like_dom_sf"/>
</dbReference>
<dbReference type="eggNOG" id="KOG1911">
    <property type="taxonomic scope" value="Eukaryota"/>
</dbReference>
<dbReference type="AlphaFoldDB" id="B4GVG9"/>
<keyword evidence="6" id="KW-1185">Reference proteome</keyword>
<dbReference type="PANTHER" id="PTHR22812">
    <property type="entry name" value="CHROMOBOX PROTEIN"/>
    <property type="match status" value="1"/>
</dbReference>
<gene>
    <name evidence="5" type="primary">Dper\GL13026</name>
    <name evidence="5" type="ORF">Dper_GL13026</name>
</gene>
<dbReference type="Pfam" id="PF01393">
    <property type="entry name" value="Chromo_shadow"/>
    <property type="match status" value="1"/>
</dbReference>
<dbReference type="InterPro" id="IPR051219">
    <property type="entry name" value="Heterochromatin_chromo-domain"/>
</dbReference>
<evidence type="ECO:0000256" key="1">
    <source>
        <dbReference type="ARBA" id="ARBA00004123"/>
    </source>
</evidence>
<keyword evidence="2" id="KW-0539">Nucleus</keyword>
<protein>
    <submittedName>
        <fullName evidence="5">GL13026</fullName>
    </submittedName>
</protein>
<feature type="compositionally biased region" description="Low complexity" evidence="3">
    <location>
        <begin position="49"/>
        <end position="65"/>
    </location>
</feature>
<dbReference type="HOGENOM" id="CLU_897947_0_0_1"/>